<organism evidence="2 3">
    <name type="scientific">Dyadobacter psychrotolerans</name>
    <dbReference type="NCBI Taxonomy" id="2541721"/>
    <lineage>
        <taxon>Bacteria</taxon>
        <taxon>Pseudomonadati</taxon>
        <taxon>Bacteroidota</taxon>
        <taxon>Cytophagia</taxon>
        <taxon>Cytophagales</taxon>
        <taxon>Spirosomataceae</taxon>
        <taxon>Dyadobacter</taxon>
    </lineage>
</organism>
<evidence type="ECO:0000313" key="2">
    <source>
        <dbReference type="EMBL" id="TDE13892.1"/>
    </source>
</evidence>
<dbReference type="EMBL" id="SMFL01000006">
    <property type="protein sequence ID" value="TDE13892.1"/>
    <property type="molecule type" value="Genomic_DNA"/>
</dbReference>
<evidence type="ECO:0000313" key="3">
    <source>
        <dbReference type="Proteomes" id="UP000294850"/>
    </source>
</evidence>
<dbReference type="InterPro" id="IPR014914">
    <property type="entry name" value="RES_dom"/>
</dbReference>
<dbReference type="RefSeq" id="WP_131959767.1">
    <property type="nucleotide sequence ID" value="NZ_SMFL01000006.1"/>
</dbReference>
<protein>
    <submittedName>
        <fullName evidence="2">RES domain-containing protein</fullName>
    </submittedName>
</protein>
<feature type="domain" description="RES" evidence="1">
    <location>
        <begin position="16"/>
        <end position="139"/>
    </location>
</feature>
<dbReference type="SMART" id="SM00953">
    <property type="entry name" value="RES"/>
    <property type="match status" value="1"/>
</dbReference>
<evidence type="ECO:0000259" key="1">
    <source>
        <dbReference type="SMART" id="SM00953"/>
    </source>
</evidence>
<name>A0A4R5DIF3_9BACT</name>
<proteinExistence type="predicted"/>
<dbReference type="Proteomes" id="UP000294850">
    <property type="component" value="Unassembled WGS sequence"/>
</dbReference>
<comment type="caution">
    <text evidence="2">The sequence shown here is derived from an EMBL/GenBank/DDBJ whole genome shotgun (WGS) entry which is preliminary data.</text>
</comment>
<keyword evidence="3" id="KW-1185">Reference proteome</keyword>
<sequence>MPTVYRIIREKFRDQALSTEGSRFYGARWNPKGTGILYTTSSPELGLVETLAHAPAVRYEDLPVYWLTSIDIPDNIRYYNRLEMPDFWQDKNYERTQFWLNNWLQNPDVPAIALPSVIVPFSFNILLHPKHTLSTDIQILAQERIPIDRCLWKAD</sequence>
<gene>
    <name evidence="2" type="ORF">E0F88_18585</name>
</gene>
<accession>A0A4R5DIF3</accession>
<dbReference type="AlphaFoldDB" id="A0A4R5DIF3"/>
<dbReference type="Pfam" id="PF08808">
    <property type="entry name" value="RES"/>
    <property type="match status" value="1"/>
</dbReference>
<dbReference type="OrthoDB" id="9789501at2"/>
<reference evidence="2 3" key="1">
    <citation type="submission" date="2019-03" db="EMBL/GenBank/DDBJ databases">
        <title>Dyadobacter AR-3-6 sp. nov., isolated from arctic soil.</title>
        <authorList>
            <person name="Chaudhary D.K."/>
        </authorList>
    </citation>
    <scope>NUCLEOTIDE SEQUENCE [LARGE SCALE GENOMIC DNA]</scope>
    <source>
        <strain evidence="2 3">AR-3-6</strain>
    </source>
</reference>